<dbReference type="PANTHER" id="PTHR43434:SF25">
    <property type="entry name" value="PHOSPHOGLYCOLATE PHOSPHATASE"/>
    <property type="match status" value="1"/>
</dbReference>
<dbReference type="InterPro" id="IPR023214">
    <property type="entry name" value="HAD_sf"/>
</dbReference>
<dbReference type="GO" id="GO:0005829">
    <property type="term" value="C:cytosol"/>
    <property type="evidence" value="ECO:0007669"/>
    <property type="project" value="TreeGrafter"/>
</dbReference>
<dbReference type="RefSeq" id="WP_172209593.1">
    <property type="nucleotide sequence ID" value="NZ_BLLI01000061.1"/>
</dbReference>
<dbReference type="InterPro" id="IPR036412">
    <property type="entry name" value="HAD-like_sf"/>
</dbReference>
<dbReference type="PANTHER" id="PTHR43434">
    <property type="entry name" value="PHOSPHOGLYCOLATE PHOSPHATASE"/>
    <property type="match status" value="1"/>
</dbReference>
<evidence type="ECO:0000313" key="1">
    <source>
        <dbReference type="EMBL" id="GFH43155.1"/>
    </source>
</evidence>
<dbReference type="InterPro" id="IPR006439">
    <property type="entry name" value="HAD-SF_hydro_IA"/>
</dbReference>
<reference evidence="1 2" key="1">
    <citation type="submission" date="2020-02" db="EMBL/GenBank/DDBJ databases">
        <title>Draft genome sequence of Lactococcus sp. Hs30E4-3.</title>
        <authorList>
            <person name="Noda S."/>
            <person name="Yuki M."/>
            <person name="Ohkuma M."/>
        </authorList>
    </citation>
    <scope>NUCLEOTIDE SEQUENCE [LARGE SCALE GENOMIC DNA]</scope>
    <source>
        <strain evidence="1 2">Hs30E4-3</strain>
    </source>
</reference>
<dbReference type="Gene3D" id="3.40.50.1000">
    <property type="entry name" value="HAD superfamily/HAD-like"/>
    <property type="match status" value="1"/>
</dbReference>
<dbReference type="GO" id="GO:0006281">
    <property type="term" value="P:DNA repair"/>
    <property type="evidence" value="ECO:0007669"/>
    <property type="project" value="TreeGrafter"/>
</dbReference>
<dbReference type="EMBL" id="BLLI01000061">
    <property type="protein sequence ID" value="GFH43155.1"/>
    <property type="molecule type" value="Genomic_DNA"/>
</dbReference>
<dbReference type="GO" id="GO:0008967">
    <property type="term" value="F:phosphoglycolate phosphatase activity"/>
    <property type="evidence" value="ECO:0007669"/>
    <property type="project" value="TreeGrafter"/>
</dbReference>
<keyword evidence="2" id="KW-1185">Reference proteome</keyword>
<dbReference type="SFLD" id="SFLDS00003">
    <property type="entry name" value="Haloacid_Dehalogenase"/>
    <property type="match status" value="1"/>
</dbReference>
<dbReference type="SUPFAM" id="SSF56784">
    <property type="entry name" value="HAD-like"/>
    <property type="match status" value="1"/>
</dbReference>
<gene>
    <name evidence="1" type="ORF">Hs30E_17060</name>
</gene>
<organism evidence="1 2">
    <name type="scientific">Pseudolactococcus hodotermopsidis</name>
    <dbReference type="NCBI Taxonomy" id="2709157"/>
    <lineage>
        <taxon>Bacteria</taxon>
        <taxon>Bacillati</taxon>
        <taxon>Bacillota</taxon>
        <taxon>Bacilli</taxon>
        <taxon>Lactobacillales</taxon>
        <taxon>Streptococcaceae</taxon>
        <taxon>Pseudolactococcus</taxon>
    </lineage>
</organism>
<accession>A0A6A0BEM9</accession>
<comment type="caution">
    <text evidence="1">The sequence shown here is derived from an EMBL/GenBank/DDBJ whole genome shotgun (WGS) entry which is preliminary data.</text>
</comment>
<dbReference type="SFLD" id="SFLDG01129">
    <property type="entry name" value="C1.5:_HAD__Beta-PGM__Phosphata"/>
    <property type="match status" value="1"/>
</dbReference>
<dbReference type="Pfam" id="PF13419">
    <property type="entry name" value="HAD_2"/>
    <property type="match status" value="1"/>
</dbReference>
<dbReference type="NCBIfam" id="TIGR01549">
    <property type="entry name" value="HAD-SF-IA-v1"/>
    <property type="match status" value="1"/>
</dbReference>
<dbReference type="Gene3D" id="1.10.150.240">
    <property type="entry name" value="Putative phosphatase, domain 2"/>
    <property type="match status" value="1"/>
</dbReference>
<evidence type="ECO:0000313" key="2">
    <source>
        <dbReference type="Proteomes" id="UP000480303"/>
    </source>
</evidence>
<name>A0A6A0BEM9_9LACT</name>
<dbReference type="NCBIfam" id="TIGR01509">
    <property type="entry name" value="HAD-SF-IA-v3"/>
    <property type="match status" value="1"/>
</dbReference>
<dbReference type="Proteomes" id="UP000480303">
    <property type="component" value="Unassembled WGS sequence"/>
</dbReference>
<dbReference type="InterPro" id="IPR023198">
    <property type="entry name" value="PGP-like_dom2"/>
</dbReference>
<dbReference type="InterPro" id="IPR041492">
    <property type="entry name" value="HAD_2"/>
</dbReference>
<proteinExistence type="predicted"/>
<sequence length="200" mass="23555">MKIKNYIWDFDGTLMDTYPVMLEALEQTIEAHSIKFEGNLAHFVKNYSISKFALVYANQKFMTDFHERERDLTTEVKFYPKIPEILINIVKNGQQNFIISHRDNATYAYLGEFRDLFTEIVTSDDGFSRKPDPAAINYLVDKYNLERSQTVMIGDRPLDVEAGKNAKIKTILFDELNFFTHDTVKVDRIIHKWEEFNDEY</sequence>
<dbReference type="AlphaFoldDB" id="A0A6A0BEM9"/>
<protein>
    <submittedName>
        <fullName evidence="1">Phosphoglycolate phosphatase</fullName>
    </submittedName>
</protein>
<dbReference type="InterPro" id="IPR050155">
    <property type="entry name" value="HAD-like_hydrolase_sf"/>
</dbReference>